<protein>
    <submittedName>
        <fullName evidence="3">SH3 domain-containing protein</fullName>
    </submittedName>
</protein>
<dbReference type="Gene3D" id="2.30.30.40">
    <property type="entry name" value="SH3 Domains"/>
    <property type="match status" value="1"/>
</dbReference>
<evidence type="ECO:0000256" key="1">
    <source>
        <dbReference type="SAM" id="SignalP"/>
    </source>
</evidence>
<comment type="caution">
    <text evidence="3">The sequence shown here is derived from an EMBL/GenBank/DDBJ whole genome shotgun (WGS) entry which is preliminary data.</text>
</comment>
<reference evidence="3 4" key="1">
    <citation type="submission" date="2021-11" db="EMBL/GenBank/DDBJ databases">
        <title>Draft genome sequence of Paenibacillus profundus YoMME, a new Gram-positive bacteria with exoelectrogenic properties.</title>
        <authorList>
            <person name="Hubenova Y."/>
            <person name="Hubenova E."/>
            <person name="Manasiev Y."/>
            <person name="Peykov S."/>
            <person name="Mitov M."/>
        </authorList>
    </citation>
    <scope>NUCLEOTIDE SEQUENCE [LARGE SCALE GENOMIC DNA]</scope>
    <source>
        <strain evidence="3 4">YoMME</strain>
    </source>
</reference>
<keyword evidence="1" id="KW-0732">Signal</keyword>
<organism evidence="3 4">
    <name type="scientific">Paenibacillus profundus</name>
    <dbReference type="NCBI Taxonomy" id="1173085"/>
    <lineage>
        <taxon>Bacteria</taxon>
        <taxon>Bacillati</taxon>
        <taxon>Bacillota</taxon>
        <taxon>Bacilli</taxon>
        <taxon>Bacillales</taxon>
        <taxon>Paenibacillaceae</taxon>
        <taxon>Paenibacillus</taxon>
    </lineage>
</organism>
<dbReference type="SMART" id="SM00287">
    <property type="entry name" value="SH3b"/>
    <property type="match status" value="1"/>
</dbReference>
<gene>
    <name evidence="3" type="ORF">LQV63_15335</name>
</gene>
<dbReference type="EMBL" id="JAJNBZ010000011">
    <property type="protein sequence ID" value="MCE5170686.1"/>
    <property type="molecule type" value="Genomic_DNA"/>
</dbReference>
<dbReference type="RefSeq" id="WP_019419413.1">
    <property type="nucleotide sequence ID" value="NZ_JAJNBZ010000011.1"/>
</dbReference>
<sequence length="120" mass="12752">MFKKVASFSLAIACMAVLAQGAYAAESNPPANVNNQQHAVTADGGLVLLSATYEIKENGVRLRSKPSLSGTVLGLLNKGDMVNGGRQDPVYADGYAWINVYSYKHNASGWVAIDYLTEVG</sequence>
<evidence type="ECO:0000259" key="2">
    <source>
        <dbReference type="SMART" id="SM00287"/>
    </source>
</evidence>
<feature type="chain" id="PRO_5045915428" evidence="1">
    <location>
        <begin position="25"/>
        <end position="120"/>
    </location>
</feature>
<evidence type="ECO:0000313" key="4">
    <source>
        <dbReference type="Proteomes" id="UP001199916"/>
    </source>
</evidence>
<keyword evidence="4" id="KW-1185">Reference proteome</keyword>
<dbReference type="InterPro" id="IPR003646">
    <property type="entry name" value="SH3-like_bac-type"/>
</dbReference>
<evidence type="ECO:0000313" key="3">
    <source>
        <dbReference type="EMBL" id="MCE5170686.1"/>
    </source>
</evidence>
<accession>A0ABS8YG44</accession>
<feature type="signal peptide" evidence="1">
    <location>
        <begin position="1"/>
        <end position="24"/>
    </location>
</feature>
<feature type="domain" description="SH3b" evidence="2">
    <location>
        <begin position="50"/>
        <end position="120"/>
    </location>
</feature>
<dbReference type="Proteomes" id="UP001199916">
    <property type="component" value="Unassembled WGS sequence"/>
</dbReference>
<proteinExistence type="predicted"/>
<name>A0ABS8YG44_9BACL</name>